<evidence type="ECO:0000256" key="7">
    <source>
        <dbReference type="ARBA" id="ARBA00013025"/>
    </source>
</evidence>
<comment type="caution">
    <text evidence="25">The sequence shown here is derived from an EMBL/GenBank/DDBJ whole genome shotgun (WGS) entry which is preliminary data.</text>
</comment>
<evidence type="ECO:0000256" key="12">
    <source>
        <dbReference type="ARBA" id="ARBA00022840"/>
    </source>
</evidence>
<dbReference type="Gene3D" id="3.90.190.20">
    <property type="entry name" value="Mur ligase, C-terminal domain"/>
    <property type="match status" value="1"/>
</dbReference>
<comment type="catalytic activity">
    <reaction evidence="18">
        <text>(6S)-5,6,7,8-tetrahydrofolyl-(gamma-L-Glu)(n) + L-glutamate + ATP = (6S)-5,6,7,8-tetrahydrofolyl-(gamma-L-Glu)(n+1) + ADP + phosphate + H(+)</text>
        <dbReference type="Rhea" id="RHEA:10580"/>
        <dbReference type="Rhea" id="RHEA-COMP:14738"/>
        <dbReference type="Rhea" id="RHEA-COMP:14740"/>
        <dbReference type="ChEBI" id="CHEBI:15378"/>
        <dbReference type="ChEBI" id="CHEBI:29985"/>
        <dbReference type="ChEBI" id="CHEBI:30616"/>
        <dbReference type="ChEBI" id="CHEBI:43474"/>
        <dbReference type="ChEBI" id="CHEBI:141005"/>
        <dbReference type="ChEBI" id="CHEBI:456216"/>
        <dbReference type="EC" id="6.3.2.17"/>
    </reaction>
</comment>
<comment type="catalytic activity">
    <reaction evidence="19">
        <text>10-formyltetrahydrofolyl-(gamma-L-Glu)(n) + L-glutamate + ATP = 10-formyltetrahydrofolyl-(gamma-L-Glu)(n+1) + ADP + phosphate + H(+)</text>
        <dbReference type="Rhea" id="RHEA:51904"/>
        <dbReference type="Rhea" id="RHEA-COMP:13088"/>
        <dbReference type="Rhea" id="RHEA-COMP:14300"/>
        <dbReference type="ChEBI" id="CHEBI:15378"/>
        <dbReference type="ChEBI" id="CHEBI:29985"/>
        <dbReference type="ChEBI" id="CHEBI:30616"/>
        <dbReference type="ChEBI" id="CHEBI:43474"/>
        <dbReference type="ChEBI" id="CHEBI:134413"/>
        <dbReference type="ChEBI" id="CHEBI:456216"/>
        <dbReference type="EC" id="6.3.2.17"/>
    </reaction>
</comment>
<proteinExistence type="inferred from homology"/>
<evidence type="ECO:0000256" key="19">
    <source>
        <dbReference type="ARBA" id="ARBA00047808"/>
    </source>
</evidence>
<dbReference type="InterPro" id="IPR018109">
    <property type="entry name" value="Folylpolyglutamate_synth_CS"/>
</dbReference>
<keyword evidence="10" id="KW-0479">Metal-binding</keyword>
<dbReference type="GO" id="GO:0004326">
    <property type="term" value="F:tetrahydrofolylpolyglutamate synthase activity"/>
    <property type="evidence" value="ECO:0007669"/>
    <property type="project" value="UniProtKB-EC"/>
</dbReference>
<feature type="compositionally biased region" description="Polar residues" evidence="22">
    <location>
        <begin position="8"/>
        <end position="17"/>
    </location>
</feature>
<evidence type="ECO:0000256" key="20">
    <source>
        <dbReference type="ARBA" id="ARBA00049035"/>
    </source>
</evidence>
<accession>A0A844G1U8</accession>
<dbReference type="InterPro" id="IPR036615">
    <property type="entry name" value="Mur_ligase_C_dom_sf"/>
</dbReference>
<comment type="cofactor">
    <cofactor evidence="1">
        <name>Mg(2+)</name>
        <dbReference type="ChEBI" id="CHEBI:18420"/>
    </cofactor>
</comment>
<keyword evidence="26" id="KW-1185">Reference proteome</keyword>
<dbReference type="InterPro" id="IPR004101">
    <property type="entry name" value="Mur_ligase_C"/>
</dbReference>
<dbReference type="SUPFAM" id="SSF53244">
    <property type="entry name" value="MurD-like peptide ligases, peptide-binding domain"/>
    <property type="match status" value="1"/>
</dbReference>
<evidence type="ECO:0000256" key="17">
    <source>
        <dbReference type="ARBA" id="ARBA00032510"/>
    </source>
</evidence>
<comment type="pathway">
    <text evidence="3">Cofactor biosynthesis; tetrahydrofolate biosynthesis; 7,8-dihydrofolate from 2-amino-4-hydroxy-6-hydroxymethyl-7,8-dihydropteridine diphosphate and 4-aminobenzoate: step 2/2.</text>
</comment>
<comment type="catalytic activity">
    <reaction evidence="21">
        <text>7,8-dihydropteroate + L-glutamate + ATP = 7,8-dihydrofolate + ADP + phosphate + H(+)</text>
        <dbReference type="Rhea" id="RHEA:23584"/>
        <dbReference type="ChEBI" id="CHEBI:15378"/>
        <dbReference type="ChEBI" id="CHEBI:17839"/>
        <dbReference type="ChEBI" id="CHEBI:29985"/>
        <dbReference type="ChEBI" id="CHEBI:30616"/>
        <dbReference type="ChEBI" id="CHEBI:43474"/>
        <dbReference type="ChEBI" id="CHEBI:57451"/>
        <dbReference type="ChEBI" id="CHEBI:456216"/>
        <dbReference type="EC" id="6.3.2.12"/>
    </reaction>
</comment>
<dbReference type="PANTHER" id="PTHR11136:SF0">
    <property type="entry name" value="DIHYDROFOLATE SYNTHETASE-RELATED"/>
    <property type="match status" value="1"/>
</dbReference>
<evidence type="ECO:0000256" key="11">
    <source>
        <dbReference type="ARBA" id="ARBA00022741"/>
    </source>
</evidence>
<dbReference type="GO" id="GO:0046872">
    <property type="term" value="F:metal ion binding"/>
    <property type="evidence" value="ECO:0007669"/>
    <property type="project" value="UniProtKB-KW"/>
</dbReference>
<evidence type="ECO:0000256" key="13">
    <source>
        <dbReference type="ARBA" id="ARBA00022842"/>
    </source>
</evidence>
<keyword evidence="11" id="KW-0547">Nucleotide-binding</keyword>
<dbReference type="GO" id="GO:0008841">
    <property type="term" value="F:dihydrofolate synthase activity"/>
    <property type="evidence" value="ECO:0007669"/>
    <property type="project" value="UniProtKB-EC"/>
</dbReference>
<protein>
    <recommendedName>
        <fullName evidence="8">Dihydrofolate synthase/folylpolyglutamate synthase</fullName>
        <ecNumber evidence="6">6.3.2.12</ecNumber>
        <ecNumber evidence="7">6.3.2.17</ecNumber>
    </recommendedName>
    <alternativeName>
        <fullName evidence="17">Folylpoly-gamma-glutamate synthetase-dihydrofolate synthetase</fullName>
    </alternativeName>
    <alternativeName>
        <fullName evidence="15">Folylpolyglutamate synthetase</fullName>
    </alternativeName>
    <alternativeName>
        <fullName evidence="16">Tetrahydrofolylpolyglutamate synthase</fullName>
    </alternativeName>
</protein>
<evidence type="ECO:0000256" key="10">
    <source>
        <dbReference type="ARBA" id="ARBA00022723"/>
    </source>
</evidence>
<keyword evidence="9" id="KW-0436">Ligase</keyword>
<evidence type="ECO:0000256" key="15">
    <source>
        <dbReference type="ARBA" id="ARBA00030048"/>
    </source>
</evidence>
<evidence type="ECO:0000256" key="8">
    <source>
        <dbReference type="ARBA" id="ARBA00019357"/>
    </source>
</evidence>
<feature type="domain" description="Mur ligase C-terminal" evidence="23">
    <location>
        <begin position="381"/>
        <end position="494"/>
    </location>
</feature>
<dbReference type="Pfam" id="PF08245">
    <property type="entry name" value="Mur_ligase_M"/>
    <property type="match status" value="1"/>
</dbReference>
<evidence type="ECO:0000256" key="22">
    <source>
        <dbReference type="SAM" id="MobiDB-lite"/>
    </source>
</evidence>
<dbReference type="Pfam" id="PF02875">
    <property type="entry name" value="Mur_ligase_C"/>
    <property type="match status" value="1"/>
</dbReference>
<keyword evidence="14" id="KW-0289">Folate biosynthesis</keyword>
<evidence type="ECO:0000256" key="2">
    <source>
        <dbReference type="ARBA" id="ARBA00002714"/>
    </source>
</evidence>
<dbReference type="InterPro" id="IPR013221">
    <property type="entry name" value="Mur_ligase_cen"/>
</dbReference>
<evidence type="ECO:0000256" key="6">
    <source>
        <dbReference type="ARBA" id="ARBA00013023"/>
    </source>
</evidence>
<comment type="function">
    <text evidence="2">Functions in two distinct reactions of the de novo folate biosynthetic pathway. Catalyzes the addition of a glutamate residue to dihydropteroate (7,8-dihydropteroate or H2Pte) to form dihydrofolate (7,8-dihydrofolate monoglutamate or H2Pte-Glu). Also catalyzes successive additions of L-glutamate to tetrahydrofolate or 10-formyltetrahydrofolate or 5,10-methylenetetrahydrofolate, leading to folylpolyglutamate derivatives.</text>
</comment>
<evidence type="ECO:0000256" key="4">
    <source>
        <dbReference type="ARBA" id="ARBA00005150"/>
    </source>
</evidence>
<evidence type="ECO:0000256" key="9">
    <source>
        <dbReference type="ARBA" id="ARBA00022598"/>
    </source>
</evidence>
<evidence type="ECO:0000259" key="23">
    <source>
        <dbReference type="Pfam" id="PF02875"/>
    </source>
</evidence>
<dbReference type="FunFam" id="3.40.1190.10:FF:000011">
    <property type="entry name" value="Folylpolyglutamate synthase/dihydrofolate synthase"/>
    <property type="match status" value="1"/>
</dbReference>
<comment type="pathway">
    <text evidence="4">Cofactor biosynthesis; tetrahydrofolylpolyglutamate biosynthesis.</text>
</comment>
<dbReference type="NCBIfam" id="TIGR01499">
    <property type="entry name" value="folC"/>
    <property type="match status" value="1"/>
</dbReference>
<dbReference type="Proteomes" id="UP000435649">
    <property type="component" value="Unassembled WGS sequence"/>
</dbReference>
<dbReference type="PROSITE" id="PS01011">
    <property type="entry name" value="FOLYLPOLYGLU_SYNT_1"/>
    <property type="match status" value="1"/>
</dbReference>
<evidence type="ECO:0000256" key="1">
    <source>
        <dbReference type="ARBA" id="ARBA00001946"/>
    </source>
</evidence>
<dbReference type="GO" id="GO:0005524">
    <property type="term" value="F:ATP binding"/>
    <property type="evidence" value="ECO:0007669"/>
    <property type="project" value="UniProtKB-KW"/>
</dbReference>
<feature type="domain" description="Mur ligase central" evidence="24">
    <location>
        <begin position="132"/>
        <end position="353"/>
    </location>
</feature>
<dbReference type="InterPro" id="IPR036565">
    <property type="entry name" value="Mur-like_cat_sf"/>
</dbReference>
<dbReference type="PANTHER" id="PTHR11136">
    <property type="entry name" value="FOLYLPOLYGLUTAMATE SYNTHASE-RELATED"/>
    <property type="match status" value="1"/>
</dbReference>
<keyword evidence="13" id="KW-0460">Magnesium</keyword>
<evidence type="ECO:0000256" key="5">
    <source>
        <dbReference type="ARBA" id="ARBA00008276"/>
    </source>
</evidence>
<gene>
    <name evidence="25" type="ORF">FYJ85_06170</name>
</gene>
<dbReference type="EC" id="6.3.2.12" evidence="6"/>
<feature type="region of interest" description="Disordered" evidence="22">
    <location>
        <begin position="1"/>
        <end position="88"/>
    </location>
</feature>
<reference evidence="25 26" key="1">
    <citation type="submission" date="2019-08" db="EMBL/GenBank/DDBJ databases">
        <title>In-depth cultivation of the pig gut microbiome towards novel bacterial diversity and tailored functional studies.</title>
        <authorList>
            <person name="Wylensek D."/>
            <person name="Hitch T.C.A."/>
            <person name="Clavel T."/>
        </authorList>
    </citation>
    <scope>NUCLEOTIDE SEQUENCE [LARGE SCALE GENOMIC DNA]</scope>
    <source>
        <strain evidence="25 26">BBE-744-WT-12</strain>
    </source>
</reference>
<dbReference type="GO" id="GO:0005737">
    <property type="term" value="C:cytoplasm"/>
    <property type="evidence" value="ECO:0007669"/>
    <property type="project" value="TreeGrafter"/>
</dbReference>
<evidence type="ECO:0000313" key="25">
    <source>
        <dbReference type="EMBL" id="MST96631.1"/>
    </source>
</evidence>
<evidence type="ECO:0000256" key="14">
    <source>
        <dbReference type="ARBA" id="ARBA00022909"/>
    </source>
</evidence>
<name>A0A844G1U8_9BACT</name>
<comment type="catalytic activity">
    <reaction evidence="20">
        <text>(6R)-5,10-methylenetetrahydrofolyl-(gamma-L-Glu)(n) + L-glutamate + ATP = (6R)-5,10-methylenetetrahydrofolyl-(gamma-L-Glu)(n+1) + ADP + phosphate + H(+)</text>
        <dbReference type="Rhea" id="RHEA:51912"/>
        <dbReference type="Rhea" id="RHEA-COMP:13257"/>
        <dbReference type="Rhea" id="RHEA-COMP:13258"/>
        <dbReference type="ChEBI" id="CHEBI:15378"/>
        <dbReference type="ChEBI" id="CHEBI:29985"/>
        <dbReference type="ChEBI" id="CHEBI:30616"/>
        <dbReference type="ChEBI" id="CHEBI:43474"/>
        <dbReference type="ChEBI" id="CHEBI:136572"/>
        <dbReference type="ChEBI" id="CHEBI:456216"/>
        <dbReference type="EC" id="6.3.2.17"/>
    </reaction>
</comment>
<evidence type="ECO:0000256" key="18">
    <source>
        <dbReference type="ARBA" id="ARBA00047493"/>
    </source>
</evidence>
<evidence type="ECO:0000256" key="3">
    <source>
        <dbReference type="ARBA" id="ARBA00004799"/>
    </source>
</evidence>
<dbReference type="InterPro" id="IPR001645">
    <property type="entry name" value="Folylpolyglutamate_synth"/>
</dbReference>
<evidence type="ECO:0000256" key="16">
    <source>
        <dbReference type="ARBA" id="ARBA00030592"/>
    </source>
</evidence>
<dbReference type="AlphaFoldDB" id="A0A844G1U8"/>
<evidence type="ECO:0000259" key="24">
    <source>
        <dbReference type="Pfam" id="PF08245"/>
    </source>
</evidence>
<keyword evidence="12" id="KW-0067">ATP-binding</keyword>
<sequence>MRPGLKGSTPSRSTTSKPARIPGSRRSPASGSLRPGRRTTGRSSANVPTAAVRRSTSSTAGPARPGCSCRPPTTSPCRPGRVPGAADMTGGKAGGGYLDSLSMFGIKPGLEATAELMRRVGNPEKELSFLHIAGTNGKGSTGAMLECMLRGAGFTTGFYTSPHLVDIRERFRVNGIAVSEEDYAAFSAELAAAARAETGRDFTFTYFEFTTVLAAMIFARAGVDVVVWETGMGGRLDSTNVVRPLASVITNIALDHQAYLGDTIEKIAAEKAGIVKPGVPVFTGVMPEEARRVIAEKARAEKSPCFGPPPEIAGPVHYRLDGGRTVQEFEYGGRLIRLPLPGAMQRRNFRLAAQVLTELAPKLGLDSGRAFRAVAGCRWPGRCQQVNSRLIVDGGHNPDGLAALAESLEEAFPGETFSVVFAGFKDKNVAGSLHMLDKLAARFIFAPLSESDRPSYTGAELCGLARREGLSAETAAAGSAREALELASQDQAHKTLVAGSLYLAGEVLSLTMDKPAILNLD</sequence>
<evidence type="ECO:0000313" key="26">
    <source>
        <dbReference type="Proteomes" id="UP000435649"/>
    </source>
</evidence>
<dbReference type="SUPFAM" id="SSF53623">
    <property type="entry name" value="MurD-like peptide ligases, catalytic domain"/>
    <property type="match status" value="1"/>
</dbReference>
<evidence type="ECO:0000256" key="21">
    <source>
        <dbReference type="ARBA" id="ARBA00049161"/>
    </source>
</evidence>
<comment type="similarity">
    <text evidence="5">Belongs to the folylpolyglutamate synthase family.</text>
</comment>
<dbReference type="Gene3D" id="3.40.1190.10">
    <property type="entry name" value="Mur-like, catalytic domain"/>
    <property type="match status" value="1"/>
</dbReference>
<dbReference type="EC" id="6.3.2.17" evidence="7"/>
<dbReference type="GO" id="GO:0046656">
    <property type="term" value="P:folic acid biosynthetic process"/>
    <property type="evidence" value="ECO:0007669"/>
    <property type="project" value="UniProtKB-KW"/>
</dbReference>
<organism evidence="25 26">
    <name type="scientific">Victivallis lenta</name>
    <dbReference type="NCBI Taxonomy" id="2606640"/>
    <lineage>
        <taxon>Bacteria</taxon>
        <taxon>Pseudomonadati</taxon>
        <taxon>Lentisphaerota</taxon>
        <taxon>Lentisphaeria</taxon>
        <taxon>Victivallales</taxon>
        <taxon>Victivallaceae</taxon>
        <taxon>Victivallis</taxon>
    </lineage>
</organism>
<dbReference type="EMBL" id="VUNS01000004">
    <property type="protein sequence ID" value="MST96631.1"/>
    <property type="molecule type" value="Genomic_DNA"/>
</dbReference>